<feature type="chain" id="PRO_5017360461" evidence="2">
    <location>
        <begin position="20"/>
        <end position="155"/>
    </location>
</feature>
<feature type="compositionally biased region" description="Basic residues" evidence="1">
    <location>
        <begin position="66"/>
        <end position="75"/>
    </location>
</feature>
<feature type="region of interest" description="Disordered" evidence="1">
    <location>
        <begin position="64"/>
        <end position="105"/>
    </location>
</feature>
<dbReference type="AlphaFoldDB" id="A0A386AVT2"/>
<dbReference type="EMBL" id="MG817463">
    <property type="protein sequence ID" value="AYC63223.1"/>
    <property type="molecule type" value="mRNA"/>
</dbReference>
<evidence type="ECO:0000313" key="3">
    <source>
        <dbReference type="EMBL" id="AYC63223.1"/>
    </source>
</evidence>
<keyword evidence="2" id="KW-0732">Signal</keyword>
<accession>A0A386AVT2</accession>
<protein>
    <submittedName>
        <fullName evidence="3">Putative secretory protein</fullName>
    </submittedName>
</protein>
<name>A0A386AVT2_9CRUS</name>
<reference evidence="3" key="1">
    <citation type="submission" date="2018-01" db="EMBL/GenBank/DDBJ databases">
        <title>Identification, Characterization and Larval Biology of a Rhizocephalan Barnacle, Sacculina yatsui Boschma, 1936, from the Oga Peninsula, Akita, Japan (Crustacea: Cirripedia: Sacculinidae).</title>
        <authorList>
            <person name="Kobayashi M."/>
            <person name="Wong Y.H."/>
            <person name="Oguro-Okano M."/>
            <person name="Dreyer N."/>
            <person name="Hoeg J.T."/>
            <person name="Yoshida R."/>
            <person name="Okano K."/>
        </authorList>
    </citation>
    <scope>NUCLEOTIDE SEQUENCE</scope>
</reference>
<organism evidence="3">
    <name type="scientific">Parasacculina yatsui</name>
    <dbReference type="NCBI Taxonomy" id="2836420"/>
    <lineage>
        <taxon>Eukaryota</taxon>
        <taxon>Metazoa</taxon>
        <taxon>Ecdysozoa</taxon>
        <taxon>Arthropoda</taxon>
        <taxon>Crustacea</taxon>
        <taxon>Multicrustacea</taxon>
        <taxon>Cirripedia</taxon>
        <taxon>Rhizocephala</taxon>
        <taxon>Polyascidae</taxon>
        <taxon>Parasacculina</taxon>
    </lineage>
</organism>
<evidence type="ECO:0000256" key="1">
    <source>
        <dbReference type="SAM" id="MobiDB-lite"/>
    </source>
</evidence>
<feature type="signal peptide" evidence="2">
    <location>
        <begin position="1"/>
        <end position="19"/>
    </location>
</feature>
<evidence type="ECO:0000256" key="2">
    <source>
        <dbReference type="SAM" id="SignalP"/>
    </source>
</evidence>
<sequence length="155" mass="17178">MMFYLALVATLLLAAHTNAEVKENSENGAQERLIALYSTFSVTTVSTTTSTVFHTCNTVPTSATACKRRRRRRSNRQQTPIAHDLTRHESVPELSSSVDSSRNKEFTSHKSGRFFTYWTTTSTTLTTTIFATNFSTTHSFTLLCTAPGQTIGPNC</sequence>
<proteinExistence type="evidence at transcript level"/>